<dbReference type="InterPro" id="IPR005119">
    <property type="entry name" value="LysR_subst-bd"/>
</dbReference>
<evidence type="ECO:0000256" key="4">
    <source>
        <dbReference type="ARBA" id="ARBA00023163"/>
    </source>
</evidence>
<reference evidence="6 7" key="1">
    <citation type="submission" date="2020-06" db="EMBL/GenBank/DDBJ databases">
        <authorList>
            <person name="Cao W.R."/>
        </authorList>
    </citation>
    <scope>NUCLEOTIDE SEQUENCE [LARGE SCALE GENOMIC DNA]</scope>
    <source>
        <strain evidence="6 7">B1Z28</strain>
    </source>
</reference>
<dbReference type="Gene3D" id="1.10.10.10">
    <property type="entry name" value="Winged helix-like DNA-binding domain superfamily/Winged helix DNA-binding domain"/>
    <property type="match status" value="1"/>
</dbReference>
<name>A0ABX2PYP2_9RHOB</name>
<keyword evidence="7" id="KW-1185">Reference proteome</keyword>
<comment type="similarity">
    <text evidence="1">Belongs to the LysR transcriptional regulatory family.</text>
</comment>
<keyword evidence="4" id="KW-0804">Transcription</keyword>
<gene>
    <name evidence="6" type="ORF">HW561_20100</name>
</gene>
<dbReference type="PANTHER" id="PTHR30126">
    <property type="entry name" value="HTH-TYPE TRANSCRIPTIONAL REGULATOR"/>
    <property type="match status" value="1"/>
</dbReference>
<evidence type="ECO:0000259" key="5">
    <source>
        <dbReference type="PROSITE" id="PS50931"/>
    </source>
</evidence>
<evidence type="ECO:0000256" key="3">
    <source>
        <dbReference type="ARBA" id="ARBA00023125"/>
    </source>
</evidence>
<dbReference type="PRINTS" id="PR00039">
    <property type="entry name" value="HTHLYSR"/>
</dbReference>
<dbReference type="SUPFAM" id="SSF53850">
    <property type="entry name" value="Periplasmic binding protein-like II"/>
    <property type="match status" value="1"/>
</dbReference>
<dbReference type="Pfam" id="PF03466">
    <property type="entry name" value="LysR_substrate"/>
    <property type="match status" value="1"/>
</dbReference>
<organism evidence="6 7">
    <name type="scientific">Ruegeria haliotis</name>
    <dbReference type="NCBI Taxonomy" id="2747601"/>
    <lineage>
        <taxon>Bacteria</taxon>
        <taxon>Pseudomonadati</taxon>
        <taxon>Pseudomonadota</taxon>
        <taxon>Alphaproteobacteria</taxon>
        <taxon>Rhodobacterales</taxon>
        <taxon>Roseobacteraceae</taxon>
        <taxon>Ruegeria</taxon>
    </lineage>
</organism>
<keyword evidence="2" id="KW-0805">Transcription regulation</keyword>
<dbReference type="InterPro" id="IPR000847">
    <property type="entry name" value="LysR_HTH_N"/>
</dbReference>
<feature type="domain" description="HTH lysR-type" evidence="5">
    <location>
        <begin position="1"/>
        <end position="58"/>
    </location>
</feature>
<dbReference type="InterPro" id="IPR036388">
    <property type="entry name" value="WH-like_DNA-bd_sf"/>
</dbReference>
<dbReference type="PROSITE" id="PS50931">
    <property type="entry name" value="HTH_LYSR"/>
    <property type="match status" value="1"/>
</dbReference>
<sequence>MQLDWIDDILAVIDTGSLTRAAERRFLTQSAFTRRVRLIEERIGAPLFDRSCKPVTILPGVQAMEPELRELGARLRRLQHDLKSAADGGTRDVTFVCQHAITTTISPWVVRQLTQSQDISVRVRSGNRDNCLMLLLSGEADFAITYERPDASGPALPQAFEIRRLGGDTLVPVASPDLVNNADEHEMPFISYPPDVFLGRVFSQCILPLLPEGVLLSPKAETALTLAACEYALDGIGVAWLPLTLVKRHLKEGRLRRLNDLPLQDLGIMLIRLSDQQGDGNAQIWADLTTIPELSVGL</sequence>
<evidence type="ECO:0000313" key="6">
    <source>
        <dbReference type="EMBL" id="NVO58099.1"/>
    </source>
</evidence>
<proteinExistence type="inferred from homology"/>
<dbReference type="RefSeq" id="WP_176867146.1">
    <property type="nucleotide sequence ID" value="NZ_JABXWT010000018.1"/>
</dbReference>
<keyword evidence="3" id="KW-0238">DNA-binding</keyword>
<dbReference type="CDD" id="cd05466">
    <property type="entry name" value="PBP2_LTTR_substrate"/>
    <property type="match status" value="1"/>
</dbReference>
<protein>
    <submittedName>
        <fullName evidence="6">LysR family transcriptional regulator</fullName>
    </submittedName>
</protein>
<evidence type="ECO:0000256" key="2">
    <source>
        <dbReference type="ARBA" id="ARBA00023015"/>
    </source>
</evidence>
<evidence type="ECO:0000313" key="7">
    <source>
        <dbReference type="Proteomes" id="UP000630805"/>
    </source>
</evidence>
<dbReference type="SUPFAM" id="SSF46785">
    <property type="entry name" value="Winged helix' DNA-binding domain"/>
    <property type="match status" value="1"/>
</dbReference>
<dbReference type="Pfam" id="PF00126">
    <property type="entry name" value="HTH_1"/>
    <property type="match status" value="1"/>
</dbReference>
<dbReference type="EMBL" id="JABXWT010000018">
    <property type="protein sequence ID" value="NVO58099.1"/>
    <property type="molecule type" value="Genomic_DNA"/>
</dbReference>
<dbReference type="Gene3D" id="3.40.190.290">
    <property type="match status" value="1"/>
</dbReference>
<dbReference type="PANTHER" id="PTHR30126:SF2">
    <property type="entry name" value="HTH-TYPE TRANSCRIPTIONAL REGULATOR YJIE"/>
    <property type="match status" value="1"/>
</dbReference>
<dbReference type="InterPro" id="IPR036390">
    <property type="entry name" value="WH_DNA-bd_sf"/>
</dbReference>
<dbReference type="Proteomes" id="UP000630805">
    <property type="component" value="Unassembled WGS sequence"/>
</dbReference>
<evidence type="ECO:0000256" key="1">
    <source>
        <dbReference type="ARBA" id="ARBA00009437"/>
    </source>
</evidence>
<accession>A0ABX2PYP2</accession>
<comment type="caution">
    <text evidence="6">The sequence shown here is derived from an EMBL/GenBank/DDBJ whole genome shotgun (WGS) entry which is preliminary data.</text>
</comment>